<dbReference type="SUPFAM" id="SSF52374">
    <property type="entry name" value="Nucleotidylyl transferase"/>
    <property type="match status" value="1"/>
</dbReference>
<dbReference type="FunFam" id="3.40.50.620:FF:000061">
    <property type="entry name" value="Tyrosine--tRNA ligase"/>
    <property type="match status" value="1"/>
</dbReference>
<proteinExistence type="inferred from homology"/>
<comment type="subcellular location">
    <subcellularLocation>
        <location evidence="10">Cytoplasm</location>
    </subcellularLocation>
</comment>
<dbReference type="GO" id="GO:0003723">
    <property type="term" value="F:RNA binding"/>
    <property type="evidence" value="ECO:0007669"/>
    <property type="project" value="UniProtKB-KW"/>
</dbReference>
<comment type="catalytic activity">
    <reaction evidence="9 10">
        <text>tRNA(Tyr) + L-tyrosine + ATP = L-tyrosyl-tRNA(Tyr) + AMP + diphosphate + H(+)</text>
        <dbReference type="Rhea" id="RHEA:10220"/>
        <dbReference type="Rhea" id="RHEA-COMP:9706"/>
        <dbReference type="Rhea" id="RHEA-COMP:9707"/>
        <dbReference type="ChEBI" id="CHEBI:15378"/>
        <dbReference type="ChEBI" id="CHEBI:30616"/>
        <dbReference type="ChEBI" id="CHEBI:33019"/>
        <dbReference type="ChEBI" id="CHEBI:58315"/>
        <dbReference type="ChEBI" id="CHEBI:78442"/>
        <dbReference type="ChEBI" id="CHEBI:78536"/>
        <dbReference type="ChEBI" id="CHEBI:456215"/>
        <dbReference type="EC" id="6.1.1.1"/>
    </reaction>
</comment>
<evidence type="ECO:0000256" key="5">
    <source>
        <dbReference type="ARBA" id="ARBA00022840"/>
    </source>
</evidence>
<comment type="subunit">
    <text evidence="1 10">Homodimer.</text>
</comment>
<dbReference type="InterPro" id="IPR024108">
    <property type="entry name" value="Tyr-tRNA-ligase_bac_2"/>
</dbReference>
<comment type="function">
    <text evidence="10">Catalyzes the attachment of tyrosine to tRNA(Tyr) in a two-step reaction: tyrosine is first activated by ATP to form Tyr-AMP and then transferred to the acceptor end of tRNA(Tyr).</text>
</comment>
<dbReference type="InterPro" id="IPR001412">
    <property type="entry name" value="aa-tRNA-synth_I_CS"/>
</dbReference>
<dbReference type="Pfam" id="PF00579">
    <property type="entry name" value="tRNA-synt_1b"/>
    <property type="match status" value="1"/>
</dbReference>
<dbReference type="InterPro" id="IPR024088">
    <property type="entry name" value="Tyr-tRNA-ligase_bac-type"/>
</dbReference>
<dbReference type="PANTHER" id="PTHR11766">
    <property type="entry name" value="TYROSYL-TRNA SYNTHETASE"/>
    <property type="match status" value="1"/>
</dbReference>
<evidence type="ECO:0000256" key="6">
    <source>
        <dbReference type="ARBA" id="ARBA00022884"/>
    </source>
</evidence>
<name>A0A1F5V5G7_9BACT</name>
<dbReference type="GO" id="GO:0005524">
    <property type="term" value="F:ATP binding"/>
    <property type="evidence" value="ECO:0007669"/>
    <property type="project" value="UniProtKB-UniRule"/>
</dbReference>
<evidence type="ECO:0000256" key="8">
    <source>
        <dbReference type="ARBA" id="ARBA00023146"/>
    </source>
</evidence>
<evidence type="ECO:0000313" key="11">
    <source>
        <dbReference type="EMBL" id="OGF58677.1"/>
    </source>
</evidence>
<dbReference type="Proteomes" id="UP000178943">
    <property type="component" value="Unassembled WGS sequence"/>
</dbReference>
<keyword evidence="3 10" id="KW-0436">Ligase</keyword>
<evidence type="ECO:0000256" key="10">
    <source>
        <dbReference type="HAMAP-Rule" id="MF_02007"/>
    </source>
</evidence>
<evidence type="ECO:0000313" key="12">
    <source>
        <dbReference type="Proteomes" id="UP000178943"/>
    </source>
</evidence>
<evidence type="ECO:0000256" key="4">
    <source>
        <dbReference type="ARBA" id="ARBA00022741"/>
    </source>
</evidence>
<organism evidence="11 12">
    <name type="scientific">Candidatus Fischerbacteria bacterium RBG_13_37_8</name>
    <dbReference type="NCBI Taxonomy" id="1817863"/>
    <lineage>
        <taxon>Bacteria</taxon>
        <taxon>Candidatus Fischeribacteriota</taxon>
    </lineage>
</organism>
<comment type="caution">
    <text evidence="11">The sequence shown here is derived from an EMBL/GenBank/DDBJ whole genome shotgun (WGS) entry which is preliminary data.</text>
</comment>
<accession>A0A1F5V5G7</accession>
<reference evidence="11 12" key="1">
    <citation type="journal article" date="2016" name="Nat. Commun.">
        <title>Thousands of microbial genomes shed light on interconnected biogeochemical processes in an aquifer system.</title>
        <authorList>
            <person name="Anantharaman K."/>
            <person name="Brown C.T."/>
            <person name="Hug L.A."/>
            <person name="Sharon I."/>
            <person name="Castelle C.J."/>
            <person name="Probst A.J."/>
            <person name="Thomas B.C."/>
            <person name="Singh A."/>
            <person name="Wilkins M.J."/>
            <person name="Karaoz U."/>
            <person name="Brodie E.L."/>
            <person name="Williams K.H."/>
            <person name="Hubbard S.S."/>
            <person name="Banfield J.F."/>
        </authorList>
    </citation>
    <scope>NUCLEOTIDE SEQUENCE [LARGE SCALE GENOMIC DNA]</scope>
</reference>
<evidence type="ECO:0000256" key="2">
    <source>
        <dbReference type="ARBA" id="ARBA00022490"/>
    </source>
</evidence>
<keyword evidence="4 10" id="KW-0547">Nucleotide-binding</keyword>
<dbReference type="AlphaFoldDB" id="A0A1F5V5G7"/>
<dbReference type="InterPro" id="IPR014729">
    <property type="entry name" value="Rossmann-like_a/b/a_fold"/>
</dbReference>
<dbReference type="Gene3D" id="3.40.50.620">
    <property type="entry name" value="HUPs"/>
    <property type="match status" value="1"/>
</dbReference>
<keyword evidence="5 10" id="KW-0067">ATP-binding</keyword>
<evidence type="ECO:0000256" key="1">
    <source>
        <dbReference type="ARBA" id="ARBA00011738"/>
    </source>
</evidence>
<dbReference type="NCBIfam" id="TIGR00234">
    <property type="entry name" value="tyrS"/>
    <property type="match status" value="1"/>
</dbReference>
<dbReference type="GO" id="GO:0005829">
    <property type="term" value="C:cytosol"/>
    <property type="evidence" value="ECO:0007669"/>
    <property type="project" value="TreeGrafter"/>
</dbReference>
<dbReference type="Gene3D" id="1.10.240.10">
    <property type="entry name" value="Tyrosyl-Transfer RNA Synthetase"/>
    <property type="match status" value="1"/>
</dbReference>
<gene>
    <name evidence="10" type="primary">tyrS</name>
    <name evidence="11" type="ORF">A2Y62_06970</name>
</gene>
<dbReference type="STRING" id="1817863.A2Y62_06970"/>
<dbReference type="GO" id="GO:0006437">
    <property type="term" value="P:tyrosyl-tRNA aminoacylation"/>
    <property type="evidence" value="ECO:0007669"/>
    <property type="project" value="UniProtKB-UniRule"/>
</dbReference>
<dbReference type="PRINTS" id="PR01040">
    <property type="entry name" value="TRNASYNTHTYR"/>
</dbReference>
<dbReference type="CDD" id="cd00805">
    <property type="entry name" value="TyrRS_core"/>
    <property type="match status" value="1"/>
</dbReference>
<evidence type="ECO:0000256" key="9">
    <source>
        <dbReference type="ARBA" id="ARBA00048248"/>
    </source>
</evidence>
<keyword evidence="6" id="KW-0694">RNA-binding</keyword>
<evidence type="ECO:0000256" key="7">
    <source>
        <dbReference type="ARBA" id="ARBA00022917"/>
    </source>
</evidence>
<keyword evidence="7 10" id="KW-0648">Protein biosynthesis</keyword>
<protein>
    <recommendedName>
        <fullName evidence="10">Tyrosine--tRNA ligase</fullName>
        <ecNumber evidence="10">6.1.1.1</ecNumber>
    </recommendedName>
    <alternativeName>
        <fullName evidence="10">Tyrosyl-tRNA synthetase</fullName>
        <shortName evidence="10">TyrRS</shortName>
    </alternativeName>
</protein>
<dbReference type="PANTHER" id="PTHR11766:SF1">
    <property type="entry name" value="TYROSINE--TRNA LIGASE"/>
    <property type="match status" value="1"/>
</dbReference>
<dbReference type="PROSITE" id="PS00178">
    <property type="entry name" value="AA_TRNA_LIGASE_I"/>
    <property type="match status" value="1"/>
</dbReference>
<keyword evidence="8 10" id="KW-0030">Aminoacyl-tRNA synthetase</keyword>
<keyword evidence="2 10" id="KW-0963">Cytoplasm</keyword>
<dbReference type="InterPro" id="IPR002305">
    <property type="entry name" value="aa-tRNA-synth_Ic"/>
</dbReference>
<sequence>MDVKKIEEDLDRLVKNCIQVVNVEELKVKLIRYYREGKPIKAKLGLDPTAPDIHLGHTIVLRKLRDFQYMGDEVILIIGDFTGLIGDPSGRNVTRKPLSRDEIEKNAETYRQQIFKILDPAKTRVEYNSTWLRELGSDGFIRLCSRFTVSQILQRDDFSTRLKENKPISVHELIYPIAQAYDSVMIEADVELGGTDQTFNLLLGRELQREYQQEPQICMTLPILEGLDGVEKMSKSLGNYIGVTESPKEIFGKVMSISDQLMFRYYALLTGVPDTELETWKSMISDNKLNPMELKTRLARTLIEQFYDAAEAEQAEIEFKHIFSERKLPEEMPVSFYNCEDQKIWIIKLIMQEGMVSSQSEVRRLIKQGGVYYKIISDFENVPAELPQSEMERVPDANFEVDACAPMALILKVGKKSFRLIKFINQPYPA</sequence>
<feature type="binding site" evidence="10">
    <location>
        <position position="235"/>
    </location>
    <ligand>
        <name>ATP</name>
        <dbReference type="ChEBI" id="CHEBI:30616"/>
    </ligand>
</feature>
<dbReference type="EMBL" id="MFGW01000235">
    <property type="protein sequence ID" value="OGF58677.1"/>
    <property type="molecule type" value="Genomic_DNA"/>
</dbReference>
<dbReference type="InterPro" id="IPR002307">
    <property type="entry name" value="Tyr-tRNA-ligase"/>
</dbReference>
<dbReference type="FunFam" id="1.10.240.10:FF:000006">
    <property type="entry name" value="Tyrosine--tRNA ligase"/>
    <property type="match status" value="1"/>
</dbReference>
<evidence type="ECO:0000256" key="3">
    <source>
        <dbReference type="ARBA" id="ARBA00022598"/>
    </source>
</evidence>
<comment type="similarity">
    <text evidence="10">Belongs to the class-I aminoacyl-tRNA synthetase family. TyrS type 2 subfamily.</text>
</comment>
<dbReference type="HAMAP" id="MF_02007">
    <property type="entry name" value="Tyr_tRNA_synth_type2"/>
    <property type="match status" value="1"/>
</dbReference>
<dbReference type="GO" id="GO:0004831">
    <property type="term" value="F:tyrosine-tRNA ligase activity"/>
    <property type="evidence" value="ECO:0007669"/>
    <property type="project" value="UniProtKB-UniRule"/>
</dbReference>
<dbReference type="SUPFAM" id="SSF55174">
    <property type="entry name" value="Alpha-L RNA-binding motif"/>
    <property type="match status" value="1"/>
</dbReference>
<feature type="short sequence motif" description="'HIGH' region" evidence="10">
    <location>
        <begin position="48"/>
        <end position="57"/>
    </location>
</feature>
<dbReference type="EC" id="6.1.1.1" evidence="10"/>
<feature type="short sequence motif" description="'KMSKS' region" evidence="10">
    <location>
        <begin position="232"/>
        <end position="236"/>
    </location>
</feature>